<dbReference type="Proteomes" id="UP000215459">
    <property type="component" value="Unassembled WGS sequence"/>
</dbReference>
<comment type="caution">
    <text evidence="4">The sequence shown here is derived from an EMBL/GenBank/DDBJ whole genome shotgun (WGS) entry which is preliminary data.</text>
</comment>
<dbReference type="PANTHER" id="PTHR47505:SF1">
    <property type="entry name" value="DNA UTILIZATION PROTEIN YHGH"/>
    <property type="match status" value="1"/>
</dbReference>
<dbReference type="PANTHER" id="PTHR47505">
    <property type="entry name" value="DNA UTILIZATION PROTEIN YHGH"/>
    <property type="match status" value="1"/>
</dbReference>
<evidence type="ECO:0000259" key="3">
    <source>
        <dbReference type="Pfam" id="PF18912"/>
    </source>
</evidence>
<name>A0A235B872_9BACL</name>
<comment type="similarity">
    <text evidence="1">Belongs to the ComF/GntX family.</text>
</comment>
<dbReference type="EMBL" id="NOWF01000004">
    <property type="protein sequence ID" value="OYD08057.1"/>
    <property type="molecule type" value="Genomic_DNA"/>
</dbReference>
<dbReference type="InterPro" id="IPR000836">
    <property type="entry name" value="PRTase_dom"/>
</dbReference>
<dbReference type="SUPFAM" id="SSF53271">
    <property type="entry name" value="PRTase-like"/>
    <property type="match status" value="1"/>
</dbReference>
<dbReference type="InterPro" id="IPR051910">
    <property type="entry name" value="ComF/GntX_DNA_util-trans"/>
</dbReference>
<reference evidence="4 5" key="1">
    <citation type="submission" date="2017-07" db="EMBL/GenBank/DDBJ databases">
        <title>The genome sequence of Paludifilum halophilum highlights mechanisms for microbial adaptation to high salt environemnts.</title>
        <authorList>
            <person name="Belbahri L."/>
        </authorList>
    </citation>
    <scope>NUCLEOTIDE SEQUENCE [LARGE SCALE GENOMIC DNA]</scope>
    <source>
        <strain evidence="4 5">DSM 102817</strain>
    </source>
</reference>
<dbReference type="Pfam" id="PF18912">
    <property type="entry name" value="DZR_2"/>
    <property type="match status" value="1"/>
</dbReference>
<sequence>MKKGWDQLFPPPPSCRLCSTPVSPGLGSGIWDRICFSCRKGLPLIAPPYCRRCSRPLGERKEEDLCSGCRRSPPDPLDMNRSVLRYTAFPKELIRLYKYRGRERLAPTIAELMAEVLLRQGWRGDVITFVPIHPDRLRERGFNQAERLAKGIARLVRLPLRPVLERIRPTSPQSLRSRRERLVALRGAFRLAPPPRRIRLSNRTVIIVDDVYTTGATMVECARVLKEGGAKGVLSLTFAR</sequence>
<proteinExistence type="inferred from homology"/>
<organism evidence="4 5">
    <name type="scientific">Paludifilum halophilum</name>
    <dbReference type="NCBI Taxonomy" id="1642702"/>
    <lineage>
        <taxon>Bacteria</taxon>
        <taxon>Bacillati</taxon>
        <taxon>Bacillota</taxon>
        <taxon>Bacilli</taxon>
        <taxon>Bacillales</taxon>
        <taxon>Thermoactinomycetaceae</taxon>
        <taxon>Paludifilum</taxon>
    </lineage>
</organism>
<protein>
    <recommendedName>
        <fullName evidence="6">ComF family protein</fullName>
    </recommendedName>
</protein>
<dbReference type="InterPro" id="IPR029057">
    <property type="entry name" value="PRTase-like"/>
</dbReference>
<evidence type="ECO:0008006" key="6">
    <source>
        <dbReference type="Google" id="ProtNLM"/>
    </source>
</evidence>
<dbReference type="OrthoDB" id="9779910at2"/>
<dbReference type="AlphaFoldDB" id="A0A235B872"/>
<keyword evidence="5" id="KW-1185">Reference proteome</keyword>
<dbReference type="Gene3D" id="3.40.50.2020">
    <property type="match status" value="1"/>
</dbReference>
<evidence type="ECO:0000259" key="2">
    <source>
        <dbReference type="Pfam" id="PF00156"/>
    </source>
</evidence>
<evidence type="ECO:0000313" key="5">
    <source>
        <dbReference type="Proteomes" id="UP000215459"/>
    </source>
</evidence>
<evidence type="ECO:0000313" key="4">
    <source>
        <dbReference type="EMBL" id="OYD08057.1"/>
    </source>
</evidence>
<accession>A0A235B872</accession>
<dbReference type="InterPro" id="IPR044005">
    <property type="entry name" value="DZR_2"/>
</dbReference>
<feature type="domain" description="Double zinc ribbon" evidence="3">
    <location>
        <begin position="6"/>
        <end position="70"/>
    </location>
</feature>
<gene>
    <name evidence="4" type="ORF">CHM34_08055</name>
</gene>
<evidence type="ECO:0000256" key="1">
    <source>
        <dbReference type="ARBA" id="ARBA00008007"/>
    </source>
</evidence>
<feature type="domain" description="Phosphoribosyltransferase" evidence="2">
    <location>
        <begin position="195"/>
        <end position="237"/>
    </location>
</feature>
<dbReference type="Pfam" id="PF00156">
    <property type="entry name" value="Pribosyltran"/>
    <property type="match status" value="1"/>
</dbReference>
<dbReference type="CDD" id="cd06223">
    <property type="entry name" value="PRTases_typeI"/>
    <property type="match status" value="1"/>
</dbReference>
<dbReference type="RefSeq" id="WP_094264091.1">
    <property type="nucleotide sequence ID" value="NZ_NOWF01000004.1"/>
</dbReference>